<accession>A0A0A8YM39</accession>
<dbReference type="EMBL" id="GBRH01270291">
    <property type="protein sequence ID" value="JAD27604.1"/>
    <property type="molecule type" value="Transcribed_RNA"/>
</dbReference>
<organism evidence="1">
    <name type="scientific">Arundo donax</name>
    <name type="common">Giant reed</name>
    <name type="synonym">Donax arundinaceus</name>
    <dbReference type="NCBI Taxonomy" id="35708"/>
    <lineage>
        <taxon>Eukaryota</taxon>
        <taxon>Viridiplantae</taxon>
        <taxon>Streptophyta</taxon>
        <taxon>Embryophyta</taxon>
        <taxon>Tracheophyta</taxon>
        <taxon>Spermatophyta</taxon>
        <taxon>Magnoliopsida</taxon>
        <taxon>Liliopsida</taxon>
        <taxon>Poales</taxon>
        <taxon>Poaceae</taxon>
        <taxon>PACMAD clade</taxon>
        <taxon>Arundinoideae</taxon>
        <taxon>Arundineae</taxon>
        <taxon>Arundo</taxon>
    </lineage>
</organism>
<reference evidence="1" key="2">
    <citation type="journal article" date="2015" name="Data Brief">
        <title>Shoot transcriptome of the giant reed, Arundo donax.</title>
        <authorList>
            <person name="Barrero R.A."/>
            <person name="Guerrero F.D."/>
            <person name="Moolhuijzen P."/>
            <person name="Goolsby J.A."/>
            <person name="Tidwell J."/>
            <person name="Bellgard S.E."/>
            <person name="Bellgard M.I."/>
        </authorList>
    </citation>
    <scope>NUCLEOTIDE SEQUENCE</scope>
    <source>
        <tissue evidence="1">Shoot tissue taken approximately 20 cm above the soil surface</tissue>
    </source>
</reference>
<dbReference type="AlphaFoldDB" id="A0A0A8YM39"/>
<evidence type="ECO:0000313" key="1">
    <source>
        <dbReference type="EMBL" id="JAD27604.1"/>
    </source>
</evidence>
<protein>
    <submittedName>
        <fullName evidence="1">Uncharacterized protein</fullName>
    </submittedName>
</protein>
<sequence>MNSYSEIPTLDRKFRPVRTSGSIPDHGDGLCLVNLTQMFWVGDRNF</sequence>
<name>A0A0A8YM39_ARUDO</name>
<reference evidence="1" key="1">
    <citation type="submission" date="2014-09" db="EMBL/GenBank/DDBJ databases">
        <authorList>
            <person name="Magalhaes I.L.F."/>
            <person name="Oliveira U."/>
            <person name="Santos F.R."/>
            <person name="Vidigal T.H.D.A."/>
            <person name="Brescovit A.D."/>
            <person name="Santos A.J."/>
        </authorList>
    </citation>
    <scope>NUCLEOTIDE SEQUENCE</scope>
    <source>
        <tissue evidence="1">Shoot tissue taken approximately 20 cm above the soil surface</tissue>
    </source>
</reference>
<proteinExistence type="predicted"/>